<sequence length="97" mass="10612">MSAWCAPSYDLKNLPQPDNKNQAQGFILSVLNNVAYRLAHRQSQANKRSPTCMPNTASARTRTKASGLTGRRFRDLSHAEYHFKSAFAASQGLGSAA</sequence>
<dbReference type="AlphaFoldDB" id="A0A4U9TM26"/>
<evidence type="ECO:0000313" key="2">
    <source>
        <dbReference type="EMBL" id="VTR19152.1"/>
    </source>
</evidence>
<protein>
    <submittedName>
        <fullName evidence="2">Uncharacterized protein</fullName>
    </submittedName>
</protein>
<evidence type="ECO:0000256" key="1">
    <source>
        <dbReference type="SAM" id="MobiDB-lite"/>
    </source>
</evidence>
<feature type="region of interest" description="Disordered" evidence="1">
    <location>
        <begin position="41"/>
        <end position="68"/>
    </location>
</feature>
<feature type="compositionally biased region" description="Polar residues" evidence="1">
    <location>
        <begin position="41"/>
        <end position="66"/>
    </location>
</feature>
<accession>A0A4U9TM26</accession>
<dbReference type="EMBL" id="CABEEZ010000019">
    <property type="protein sequence ID" value="VTR19152.1"/>
    <property type="molecule type" value="Genomic_DNA"/>
</dbReference>
<organism evidence="2">
    <name type="scientific">Serratia fonticola</name>
    <dbReference type="NCBI Taxonomy" id="47917"/>
    <lineage>
        <taxon>Bacteria</taxon>
        <taxon>Pseudomonadati</taxon>
        <taxon>Pseudomonadota</taxon>
        <taxon>Gammaproteobacteria</taxon>
        <taxon>Enterobacterales</taxon>
        <taxon>Yersiniaceae</taxon>
        <taxon>Serratia</taxon>
    </lineage>
</organism>
<gene>
    <name evidence="2" type="ORF">NCTC12965_00739</name>
</gene>
<proteinExistence type="predicted"/>
<name>A0A4U9TM26_SERFO</name>
<reference evidence="2" key="1">
    <citation type="submission" date="2019-05" db="EMBL/GenBank/DDBJ databases">
        <authorList>
            <consortium name="Pathogen Informatics"/>
        </authorList>
    </citation>
    <scope>NUCLEOTIDE SEQUENCE [LARGE SCALE GENOMIC DNA]</scope>
    <source>
        <strain evidence="2">NCTC12965</strain>
    </source>
</reference>